<sequence length="163" mass="18155">MRGGAKFETKGFDRVIRQRVNALAGISITVGIHRGKMNEGLDVATYAAWNNFGTKNAMGWELIPARPFMMYASRRIAGWMQGQEYRQLLASVIDGSRTAQQVATIIGMKSSLMTNQVMHASNLYKPNSPETIARKKKKNGGQRVLEDSGSLFRYGATFKVKYS</sequence>
<dbReference type="EMBL" id="ABNOCX020000005">
    <property type="protein sequence ID" value="EML7082554.1"/>
    <property type="molecule type" value="Genomic_DNA"/>
</dbReference>
<organism evidence="1">
    <name type="scientific">Klebsiella oxytoca</name>
    <dbReference type="NCBI Taxonomy" id="571"/>
    <lineage>
        <taxon>Bacteria</taxon>
        <taxon>Pseudomonadati</taxon>
        <taxon>Pseudomonadota</taxon>
        <taxon>Gammaproteobacteria</taxon>
        <taxon>Enterobacterales</taxon>
        <taxon>Enterobacteriaceae</taxon>
        <taxon>Klebsiella/Raoultella group</taxon>
        <taxon>Klebsiella</taxon>
    </lineage>
</organism>
<gene>
    <name evidence="1" type="ORF">RYF40_003016</name>
</gene>
<comment type="caution">
    <text evidence="1">The sequence shown here is derived from an EMBL/GenBank/DDBJ whole genome shotgun (WGS) entry which is preliminary data.</text>
</comment>
<dbReference type="AlphaFoldDB" id="A0AAI9DYB3"/>
<accession>A0AAI9DYB3</accession>
<reference evidence="1" key="1">
    <citation type="submission" date="2024-02" db="EMBL/GenBank/DDBJ databases">
        <authorList>
            <consortium name="Clinical and Environmental Microbiology Branch: Whole genome sequencing antimicrobial resistance pathogens in the healthcare setting"/>
        </authorList>
    </citation>
    <scope>NUCLEOTIDE SEQUENCE</scope>
    <source>
        <strain evidence="1">2023BB-00086</strain>
    </source>
</reference>
<proteinExistence type="predicted"/>
<name>A0AAI9DYB3_KLEOX</name>
<protein>
    <submittedName>
        <fullName evidence="1">Uncharacterized protein</fullName>
    </submittedName>
</protein>
<evidence type="ECO:0000313" key="1">
    <source>
        <dbReference type="EMBL" id="EML7082554.1"/>
    </source>
</evidence>